<dbReference type="InterPro" id="IPR003787">
    <property type="entry name" value="Sulphur_relay_DsrE/F-like"/>
</dbReference>
<dbReference type="PANTHER" id="PTHR34874:SF1">
    <property type="entry name" value="PROTEIN YCHN"/>
    <property type="match status" value="1"/>
</dbReference>
<evidence type="ECO:0008006" key="3">
    <source>
        <dbReference type="Google" id="ProtNLM"/>
    </source>
</evidence>
<comment type="caution">
    <text evidence="1">The sequence shown here is derived from an EMBL/GenBank/DDBJ whole genome shotgun (WGS) entry which is preliminary data.</text>
</comment>
<name>A0ABQ4NSJ6_9GAMM</name>
<sequence>MMQQILIIVNDAPYGSERLFNALRLAIQLNEQESPPAKVKLFLLSDAITAVLPKQNPSEGYNLQQMLEIVIAQGGEVKFCGSCMQARGLSELVVIEGCQVATMDDLAQWVLTTDKSVTF</sequence>
<accession>A0ABQ4NSJ6</accession>
<gene>
    <name evidence="1" type="ORF">TUM4630_32770</name>
</gene>
<dbReference type="Proteomes" id="UP000761574">
    <property type="component" value="Unassembled WGS sequence"/>
</dbReference>
<proteinExistence type="predicted"/>
<dbReference type="Gene3D" id="3.40.1260.10">
    <property type="entry name" value="DsrEFH-like"/>
    <property type="match status" value="1"/>
</dbReference>
<dbReference type="SUPFAM" id="SSF75169">
    <property type="entry name" value="DsrEFH-like"/>
    <property type="match status" value="1"/>
</dbReference>
<protein>
    <recommendedName>
        <fullName evidence="3">DsrE family protein</fullName>
    </recommendedName>
</protein>
<evidence type="ECO:0000313" key="1">
    <source>
        <dbReference type="EMBL" id="GIU02142.1"/>
    </source>
</evidence>
<dbReference type="RefSeq" id="WP_346252972.1">
    <property type="nucleotide sequence ID" value="NZ_BPFB01000056.1"/>
</dbReference>
<dbReference type="EMBL" id="BPFB01000056">
    <property type="protein sequence ID" value="GIU02142.1"/>
    <property type="molecule type" value="Genomic_DNA"/>
</dbReference>
<keyword evidence="2" id="KW-1185">Reference proteome</keyword>
<dbReference type="InterPro" id="IPR027396">
    <property type="entry name" value="DsrEFH-like"/>
</dbReference>
<evidence type="ECO:0000313" key="2">
    <source>
        <dbReference type="Proteomes" id="UP000761574"/>
    </source>
</evidence>
<organism evidence="1 2">
    <name type="scientific">Shewanella algidipiscicola</name>
    <dbReference type="NCBI Taxonomy" id="614070"/>
    <lineage>
        <taxon>Bacteria</taxon>
        <taxon>Pseudomonadati</taxon>
        <taxon>Pseudomonadota</taxon>
        <taxon>Gammaproteobacteria</taxon>
        <taxon>Alteromonadales</taxon>
        <taxon>Shewanellaceae</taxon>
        <taxon>Shewanella</taxon>
    </lineage>
</organism>
<reference evidence="1 2" key="1">
    <citation type="submission" date="2021-05" db="EMBL/GenBank/DDBJ databases">
        <title>Molecular characterization for Shewanella algae harboring chromosomal blaOXA-55-like strains isolated from clinical and environment sample.</title>
        <authorList>
            <person name="Ohama Y."/>
            <person name="Aoki K."/>
            <person name="Harada S."/>
            <person name="Moriya K."/>
            <person name="Ishii Y."/>
            <person name="Tateda K."/>
        </authorList>
    </citation>
    <scope>NUCLEOTIDE SEQUENCE [LARGE SCALE GENOMIC DNA]</scope>
    <source>
        <strain evidence="1 2">LMG 23746</strain>
    </source>
</reference>
<dbReference type="PANTHER" id="PTHR34874">
    <property type="entry name" value="PROTEIN YCHN"/>
    <property type="match status" value="1"/>
</dbReference>
<dbReference type="Pfam" id="PF02635">
    <property type="entry name" value="DsrE"/>
    <property type="match status" value="1"/>
</dbReference>